<protein>
    <recommendedName>
        <fullName evidence="4">50S ribosomal protein L35</fullName>
    </recommendedName>
</protein>
<evidence type="ECO:0000256" key="1">
    <source>
        <dbReference type="ARBA" id="ARBA00006598"/>
    </source>
</evidence>
<comment type="caution">
    <text evidence="5">The sequence shown here is derived from an EMBL/GenBank/DDBJ whole genome shotgun (WGS) entry which is preliminary data.</text>
</comment>
<dbReference type="InterPro" id="IPR037229">
    <property type="entry name" value="Ribosomal_bL35_sf"/>
</dbReference>
<dbReference type="EMBL" id="BRYA01000290">
    <property type="protein sequence ID" value="GMI46263.1"/>
    <property type="molecule type" value="Genomic_DNA"/>
</dbReference>
<keyword evidence="6" id="KW-1185">Reference proteome</keyword>
<dbReference type="Pfam" id="PF01632">
    <property type="entry name" value="Ribosomal_L35p"/>
    <property type="match status" value="1"/>
</dbReference>
<dbReference type="InterPro" id="IPR001706">
    <property type="entry name" value="Ribosomal_bL35"/>
</dbReference>
<dbReference type="InterPro" id="IPR021137">
    <property type="entry name" value="Ribosomal_bL35-like"/>
</dbReference>
<dbReference type="AlphaFoldDB" id="A0A9W7GLL7"/>
<dbReference type="GO" id="GO:0006412">
    <property type="term" value="P:translation"/>
    <property type="evidence" value="ECO:0007669"/>
    <property type="project" value="InterPro"/>
</dbReference>
<comment type="similarity">
    <text evidence="1 4">Belongs to the bacterial ribosomal protein bL35 family.</text>
</comment>
<dbReference type="Proteomes" id="UP001165065">
    <property type="component" value="Unassembled WGS sequence"/>
</dbReference>
<name>A0A9W7GLL7_9STRA</name>
<keyword evidence="2 4" id="KW-0689">Ribosomal protein</keyword>
<keyword evidence="3 4" id="KW-0687">Ribonucleoprotein</keyword>
<sequence length="99" mass="10940">MLTSLFTRISPLSIASRVSNSVFISVFPGPRSFATKGKTKKAVLKRFKVMSGGRLKAWKEGARHNTGYKSRKRKNGLAKSTGITEGKIEKNIKKMLGLK</sequence>
<organism evidence="5 6">
    <name type="scientific">Triparma columacea</name>
    <dbReference type="NCBI Taxonomy" id="722753"/>
    <lineage>
        <taxon>Eukaryota</taxon>
        <taxon>Sar</taxon>
        <taxon>Stramenopiles</taxon>
        <taxon>Ochrophyta</taxon>
        <taxon>Bolidophyceae</taxon>
        <taxon>Parmales</taxon>
        <taxon>Triparmaceae</taxon>
        <taxon>Triparma</taxon>
    </lineage>
</organism>
<dbReference type="Gene3D" id="4.10.410.60">
    <property type="match status" value="1"/>
</dbReference>
<dbReference type="OrthoDB" id="162638at2759"/>
<dbReference type="PROSITE" id="PS00936">
    <property type="entry name" value="RIBOSOMAL_L35"/>
    <property type="match status" value="1"/>
</dbReference>
<evidence type="ECO:0000256" key="4">
    <source>
        <dbReference type="RuleBase" id="RU000568"/>
    </source>
</evidence>
<dbReference type="InterPro" id="IPR018265">
    <property type="entry name" value="Ribosomal_bL35_CS"/>
</dbReference>
<dbReference type="GO" id="GO:0005840">
    <property type="term" value="C:ribosome"/>
    <property type="evidence" value="ECO:0007669"/>
    <property type="project" value="UniProtKB-KW"/>
</dbReference>
<evidence type="ECO:0000256" key="2">
    <source>
        <dbReference type="ARBA" id="ARBA00022980"/>
    </source>
</evidence>
<dbReference type="PRINTS" id="PR00064">
    <property type="entry name" value="RIBOSOMALL35"/>
</dbReference>
<dbReference type="GO" id="GO:1990904">
    <property type="term" value="C:ribonucleoprotein complex"/>
    <property type="evidence" value="ECO:0007669"/>
    <property type="project" value="UniProtKB-KW"/>
</dbReference>
<evidence type="ECO:0000313" key="6">
    <source>
        <dbReference type="Proteomes" id="UP001165065"/>
    </source>
</evidence>
<gene>
    <name evidence="5" type="ORF">TrCOL_g312</name>
</gene>
<dbReference type="SUPFAM" id="SSF143034">
    <property type="entry name" value="L35p-like"/>
    <property type="match status" value="1"/>
</dbReference>
<accession>A0A9W7GLL7</accession>
<dbReference type="GO" id="GO:0003735">
    <property type="term" value="F:structural constituent of ribosome"/>
    <property type="evidence" value="ECO:0007669"/>
    <property type="project" value="InterPro"/>
</dbReference>
<evidence type="ECO:0000313" key="5">
    <source>
        <dbReference type="EMBL" id="GMI46263.1"/>
    </source>
</evidence>
<evidence type="ECO:0000256" key="3">
    <source>
        <dbReference type="ARBA" id="ARBA00023274"/>
    </source>
</evidence>
<reference evidence="6" key="1">
    <citation type="journal article" date="2023" name="Commun. Biol.">
        <title>Genome analysis of Parmales, the sister group of diatoms, reveals the evolutionary specialization of diatoms from phago-mixotrophs to photoautotrophs.</title>
        <authorList>
            <person name="Ban H."/>
            <person name="Sato S."/>
            <person name="Yoshikawa S."/>
            <person name="Yamada K."/>
            <person name="Nakamura Y."/>
            <person name="Ichinomiya M."/>
            <person name="Sato N."/>
            <person name="Blanc-Mathieu R."/>
            <person name="Endo H."/>
            <person name="Kuwata A."/>
            <person name="Ogata H."/>
        </authorList>
    </citation>
    <scope>NUCLEOTIDE SEQUENCE [LARGE SCALE GENOMIC DNA]</scope>
</reference>
<proteinExistence type="inferred from homology"/>